<gene>
    <name evidence="2" type="ORF">RRG08_011951</name>
</gene>
<feature type="compositionally biased region" description="Low complexity" evidence="1">
    <location>
        <begin position="18"/>
        <end position="28"/>
    </location>
</feature>
<evidence type="ECO:0000256" key="1">
    <source>
        <dbReference type="SAM" id="MobiDB-lite"/>
    </source>
</evidence>
<feature type="compositionally biased region" description="Polar residues" evidence="1">
    <location>
        <begin position="130"/>
        <end position="139"/>
    </location>
</feature>
<name>A0AAE0ZKI5_9GAST</name>
<feature type="region of interest" description="Disordered" evidence="1">
    <location>
        <begin position="89"/>
        <end position="139"/>
    </location>
</feature>
<evidence type="ECO:0000313" key="3">
    <source>
        <dbReference type="Proteomes" id="UP001283361"/>
    </source>
</evidence>
<keyword evidence="3" id="KW-1185">Reference proteome</keyword>
<reference evidence="2" key="1">
    <citation type="journal article" date="2023" name="G3 (Bethesda)">
        <title>A reference genome for the long-term kleptoplast-retaining sea slug Elysia crispata morphotype clarki.</title>
        <authorList>
            <person name="Eastman K.E."/>
            <person name="Pendleton A.L."/>
            <person name="Shaikh M.A."/>
            <person name="Suttiyut T."/>
            <person name="Ogas R."/>
            <person name="Tomko P."/>
            <person name="Gavelis G."/>
            <person name="Widhalm J.R."/>
            <person name="Wisecaver J.H."/>
        </authorList>
    </citation>
    <scope>NUCLEOTIDE SEQUENCE</scope>
    <source>
        <strain evidence="2">ECLA1</strain>
    </source>
</reference>
<feature type="compositionally biased region" description="Low complexity" evidence="1">
    <location>
        <begin position="109"/>
        <end position="129"/>
    </location>
</feature>
<evidence type="ECO:0000313" key="2">
    <source>
        <dbReference type="EMBL" id="KAK3770456.1"/>
    </source>
</evidence>
<proteinExistence type="predicted"/>
<feature type="region of interest" description="Disordered" evidence="1">
    <location>
        <begin position="1"/>
        <end position="71"/>
    </location>
</feature>
<organism evidence="2 3">
    <name type="scientific">Elysia crispata</name>
    <name type="common">lettuce slug</name>
    <dbReference type="NCBI Taxonomy" id="231223"/>
    <lineage>
        <taxon>Eukaryota</taxon>
        <taxon>Metazoa</taxon>
        <taxon>Spiralia</taxon>
        <taxon>Lophotrochozoa</taxon>
        <taxon>Mollusca</taxon>
        <taxon>Gastropoda</taxon>
        <taxon>Heterobranchia</taxon>
        <taxon>Euthyneura</taxon>
        <taxon>Panpulmonata</taxon>
        <taxon>Sacoglossa</taxon>
        <taxon>Placobranchoidea</taxon>
        <taxon>Plakobranchidae</taxon>
        <taxon>Elysia</taxon>
    </lineage>
</organism>
<sequence length="156" mass="16634">MKQKTVTVGAASSGKNGPLHPLHSLLHPFAQNQSKPTTSGHGKKGKELTPSSSFLLGTKGDNASKPSTMKYTMAPGGRTFLFDSSGSVEKRGNKYDGSHISTVKQGAGTDVSTNTPTPSTTLTVRTMSTGEKQQQQTDVTLRKLTHESQKTERIAF</sequence>
<dbReference type="AlphaFoldDB" id="A0AAE0ZKI5"/>
<protein>
    <submittedName>
        <fullName evidence="2">Uncharacterized protein</fullName>
    </submittedName>
</protein>
<accession>A0AAE0ZKI5</accession>
<feature type="compositionally biased region" description="Polar residues" evidence="1">
    <location>
        <begin position="30"/>
        <end position="40"/>
    </location>
</feature>
<dbReference type="EMBL" id="JAWDGP010003842">
    <property type="protein sequence ID" value="KAK3770456.1"/>
    <property type="molecule type" value="Genomic_DNA"/>
</dbReference>
<dbReference type="Proteomes" id="UP001283361">
    <property type="component" value="Unassembled WGS sequence"/>
</dbReference>
<comment type="caution">
    <text evidence="2">The sequence shown here is derived from an EMBL/GenBank/DDBJ whole genome shotgun (WGS) entry which is preliminary data.</text>
</comment>